<evidence type="ECO:0000256" key="4">
    <source>
        <dbReference type="ARBA" id="ARBA00023125"/>
    </source>
</evidence>
<dbReference type="SUPFAM" id="SSF88946">
    <property type="entry name" value="Sigma2 domain of RNA polymerase sigma factors"/>
    <property type="match status" value="1"/>
</dbReference>
<keyword evidence="3" id="KW-0731">Sigma factor</keyword>
<dbReference type="InterPro" id="IPR039425">
    <property type="entry name" value="RNA_pol_sigma-70-like"/>
</dbReference>
<evidence type="ECO:0000256" key="3">
    <source>
        <dbReference type="ARBA" id="ARBA00023082"/>
    </source>
</evidence>
<dbReference type="InterPro" id="IPR013324">
    <property type="entry name" value="RNA_pol_sigma_r3/r4-like"/>
</dbReference>
<dbReference type="Gene3D" id="1.10.1740.10">
    <property type="match status" value="1"/>
</dbReference>
<dbReference type="NCBIfam" id="TIGR02937">
    <property type="entry name" value="sigma70-ECF"/>
    <property type="match status" value="1"/>
</dbReference>
<evidence type="ECO:0000313" key="9">
    <source>
        <dbReference type="EMBL" id="PRH80577.1"/>
    </source>
</evidence>
<proteinExistence type="inferred from homology"/>
<feature type="compositionally biased region" description="Basic residues" evidence="6">
    <location>
        <begin position="38"/>
        <end position="48"/>
    </location>
</feature>
<dbReference type="PANTHER" id="PTHR43133:SF52">
    <property type="entry name" value="ECF RNA POLYMERASE SIGMA FACTOR SIGL"/>
    <property type="match status" value="1"/>
</dbReference>
<dbReference type="AlphaFoldDB" id="A0A2S9Q1T8"/>
<reference evidence="9 10" key="1">
    <citation type="submission" date="2018-03" db="EMBL/GenBank/DDBJ databases">
        <title>Novel Streptomyces sp. from soil.</title>
        <authorList>
            <person name="Tan G.Y.A."/>
            <person name="Lee Z.Y."/>
        </authorList>
    </citation>
    <scope>NUCLEOTIDE SEQUENCE [LARGE SCALE GENOMIC DNA]</scope>
    <source>
        <strain evidence="9 10">ST5x</strain>
    </source>
</reference>
<accession>A0A2S9Q1T8</accession>
<evidence type="ECO:0000259" key="8">
    <source>
        <dbReference type="Pfam" id="PF04545"/>
    </source>
</evidence>
<dbReference type="Pfam" id="PF04545">
    <property type="entry name" value="Sigma70_r4"/>
    <property type="match status" value="1"/>
</dbReference>
<feature type="region of interest" description="Disordered" evidence="6">
    <location>
        <begin position="38"/>
        <end position="77"/>
    </location>
</feature>
<dbReference type="Proteomes" id="UP000239322">
    <property type="component" value="Unassembled WGS sequence"/>
</dbReference>
<dbReference type="InterPro" id="IPR036388">
    <property type="entry name" value="WH-like_DNA-bd_sf"/>
</dbReference>
<feature type="domain" description="RNA polymerase sigma-70 region 2" evidence="7">
    <location>
        <begin position="94"/>
        <end position="151"/>
    </location>
</feature>
<evidence type="ECO:0000256" key="6">
    <source>
        <dbReference type="SAM" id="MobiDB-lite"/>
    </source>
</evidence>
<keyword evidence="2" id="KW-0805">Transcription regulation</keyword>
<organism evidence="9 10">
    <name type="scientific">Streptomyces solincola</name>
    <dbReference type="NCBI Taxonomy" id="2100817"/>
    <lineage>
        <taxon>Bacteria</taxon>
        <taxon>Bacillati</taxon>
        <taxon>Actinomycetota</taxon>
        <taxon>Actinomycetes</taxon>
        <taxon>Kitasatosporales</taxon>
        <taxon>Streptomycetaceae</taxon>
        <taxon>Streptomyces</taxon>
    </lineage>
</organism>
<dbReference type="Gene3D" id="1.10.10.10">
    <property type="entry name" value="Winged helix-like DNA-binding domain superfamily/Winged helix DNA-binding domain"/>
    <property type="match status" value="1"/>
</dbReference>
<dbReference type="GO" id="GO:0003677">
    <property type="term" value="F:DNA binding"/>
    <property type="evidence" value="ECO:0007669"/>
    <property type="project" value="UniProtKB-KW"/>
</dbReference>
<evidence type="ECO:0000256" key="5">
    <source>
        <dbReference type="ARBA" id="ARBA00023163"/>
    </source>
</evidence>
<comment type="similarity">
    <text evidence="1">Belongs to the sigma-70 factor family. ECF subfamily.</text>
</comment>
<evidence type="ECO:0000256" key="1">
    <source>
        <dbReference type="ARBA" id="ARBA00010641"/>
    </source>
</evidence>
<dbReference type="PANTHER" id="PTHR43133">
    <property type="entry name" value="RNA POLYMERASE ECF-TYPE SIGMA FACTO"/>
    <property type="match status" value="1"/>
</dbReference>
<keyword evidence="4" id="KW-0238">DNA-binding</keyword>
<evidence type="ECO:0000256" key="2">
    <source>
        <dbReference type="ARBA" id="ARBA00023015"/>
    </source>
</evidence>
<feature type="domain" description="RNA polymerase sigma-70 region 4" evidence="8">
    <location>
        <begin position="194"/>
        <end position="241"/>
    </location>
</feature>
<comment type="caution">
    <text evidence="9">The sequence shown here is derived from an EMBL/GenBank/DDBJ whole genome shotgun (WGS) entry which is preliminary data.</text>
</comment>
<evidence type="ECO:0008006" key="11">
    <source>
        <dbReference type="Google" id="ProtNLM"/>
    </source>
</evidence>
<protein>
    <recommendedName>
        <fullName evidence="11">Sigma-70 family RNA polymerase sigma factor</fullName>
    </recommendedName>
</protein>
<dbReference type="InterPro" id="IPR007627">
    <property type="entry name" value="RNA_pol_sigma70_r2"/>
</dbReference>
<dbReference type="InterPro" id="IPR007630">
    <property type="entry name" value="RNA_pol_sigma70_r4"/>
</dbReference>
<dbReference type="EMBL" id="PVLV01000049">
    <property type="protein sequence ID" value="PRH80577.1"/>
    <property type="molecule type" value="Genomic_DNA"/>
</dbReference>
<keyword evidence="5" id="KW-0804">Transcription</keyword>
<dbReference type="InterPro" id="IPR013325">
    <property type="entry name" value="RNA_pol_sigma_r2"/>
</dbReference>
<dbReference type="Pfam" id="PF04542">
    <property type="entry name" value="Sigma70_r2"/>
    <property type="match status" value="1"/>
</dbReference>
<feature type="region of interest" description="Disordered" evidence="6">
    <location>
        <begin position="261"/>
        <end position="283"/>
    </location>
</feature>
<name>A0A2S9Q1T8_9ACTN</name>
<dbReference type="SUPFAM" id="SSF88659">
    <property type="entry name" value="Sigma3 and sigma4 domains of RNA polymerase sigma factors"/>
    <property type="match status" value="1"/>
</dbReference>
<dbReference type="OrthoDB" id="5501064at2"/>
<gene>
    <name evidence="9" type="ORF">C6N75_03480</name>
</gene>
<evidence type="ECO:0000313" key="10">
    <source>
        <dbReference type="Proteomes" id="UP000239322"/>
    </source>
</evidence>
<dbReference type="CDD" id="cd06171">
    <property type="entry name" value="Sigma70_r4"/>
    <property type="match status" value="1"/>
</dbReference>
<feature type="compositionally biased region" description="Polar residues" evidence="6">
    <location>
        <begin position="52"/>
        <end position="61"/>
    </location>
</feature>
<dbReference type="GO" id="GO:0006352">
    <property type="term" value="P:DNA-templated transcription initiation"/>
    <property type="evidence" value="ECO:0007669"/>
    <property type="project" value="InterPro"/>
</dbReference>
<keyword evidence="10" id="KW-1185">Reference proteome</keyword>
<dbReference type="GO" id="GO:0016987">
    <property type="term" value="F:sigma factor activity"/>
    <property type="evidence" value="ECO:0007669"/>
    <property type="project" value="UniProtKB-KW"/>
</dbReference>
<dbReference type="InterPro" id="IPR014284">
    <property type="entry name" value="RNA_pol_sigma-70_dom"/>
</dbReference>
<sequence length="283" mass="31252">MNRVVPIQGHFCHTGTVFDLTCDFIVANRFTAVGRLASRGRSRPKRGGMPRTPSTSETTSCDGEPGPSLEAAASRAAGDPGDKAALAELFNGMYEPVVRFMHARIQDPVTAEDLAQEVFVKVVQNIHTYTGGGIYAWIWSIARNVYSDYFRPMRNRGFEQPTGDFWHLDAPSTEMGPEEAAEWKELRRAIKGKLDKLSEAQHMVLALRITCGYSTAQTAEILGKPVGTIRVLQYRALAKLRGLMPDRDSNLAMYLLSASDPEQQGEHATPVRLREKNNVGSQG</sequence>
<evidence type="ECO:0000259" key="7">
    <source>
        <dbReference type="Pfam" id="PF04542"/>
    </source>
</evidence>